<dbReference type="EMBL" id="BTSX01000005">
    <property type="protein sequence ID" value="GMT00816.1"/>
    <property type="molecule type" value="Genomic_DNA"/>
</dbReference>
<accession>A0AAV5U2V6</accession>
<dbReference type="GO" id="GO:0004222">
    <property type="term" value="F:metalloendopeptidase activity"/>
    <property type="evidence" value="ECO:0007669"/>
    <property type="project" value="TreeGrafter"/>
</dbReference>
<gene>
    <name evidence="2" type="ORF">PENTCL1PPCAC_22990</name>
</gene>
<comment type="caution">
    <text evidence="2">The sequence shown here is derived from an EMBL/GenBank/DDBJ whole genome shotgun (WGS) entry which is preliminary data.</text>
</comment>
<evidence type="ECO:0000313" key="2">
    <source>
        <dbReference type="EMBL" id="GMT00816.1"/>
    </source>
</evidence>
<dbReference type="GO" id="GO:0005886">
    <property type="term" value="C:plasma membrane"/>
    <property type="evidence" value="ECO:0007669"/>
    <property type="project" value="TreeGrafter"/>
</dbReference>
<sequence length="222" mass="24878">LLLTFFVSISSVSSLSPFLKHYEPLNYHTSDLARVSRSAQSHDNVRLEFDAFNRTFKLLLRKISPKESVIHEDAIFEFGNETMKVDRVNNMYKGHVEGDGGSRVYGSIHDGIFTGAIELSNGKKYGIDYATLHHSSSPFHTFMYDVDHINMPKTKKIVKRSDGSSSITHESESMCGLSDPKIVDSLKVEKGQSTSPIPPPNRRSKREKKPPVKNSGTVDCVF</sequence>
<organism evidence="2 3">
    <name type="scientific">Pristionchus entomophagus</name>
    <dbReference type="NCBI Taxonomy" id="358040"/>
    <lineage>
        <taxon>Eukaryota</taxon>
        <taxon>Metazoa</taxon>
        <taxon>Ecdysozoa</taxon>
        <taxon>Nematoda</taxon>
        <taxon>Chromadorea</taxon>
        <taxon>Rhabditida</taxon>
        <taxon>Rhabditina</taxon>
        <taxon>Diplogasteromorpha</taxon>
        <taxon>Diplogasteroidea</taxon>
        <taxon>Neodiplogasteridae</taxon>
        <taxon>Pristionchus</taxon>
    </lineage>
</organism>
<dbReference type="GO" id="GO:0006509">
    <property type="term" value="P:membrane protein ectodomain proteolysis"/>
    <property type="evidence" value="ECO:0007669"/>
    <property type="project" value="TreeGrafter"/>
</dbReference>
<evidence type="ECO:0000256" key="1">
    <source>
        <dbReference type="SAM" id="MobiDB-lite"/>
    </source>
</evidence>
<evidence type="ECO:0008006" key="4">
    <source>
        <dbReference type="Google" id="ProtNLM"/>
    </source>
</evidence>
<keyword evidence="3" id="KW-1185">Reference proteome</keyword>
<name>A0AAV5U2V6_9BILA</name>
<feature type="compositionally biased region" description="Basic and acidic residues" evidence="1">
    <location>
        <begin position="181"/>
        <end position="190"/>
    </location>
</feature>
<dbReference type="GO" id="GO:0007219">
    <property type="term" value="P:Notch signaling pathway"/>
    <property type="evidence" value="ECO:0007669"/>
    <property type="project" value="TreeGrafter"/>
</dbReference>
<feature type="non-terminal residue" evidence="2">
    <location>
        <position position="1"/>
    </location>
</feature>
<protein>
    <recommendedName>
        <fullName evidence="4">Peptidase M12B propeptide domain-containing protein</fullName>
    </recommendedName>
</protein>
<dbReference type="PANTHER" id="PTHR45702">
    <property type="entry name" value="ADAM10/ADAM17 METALLOPEPTIDASE FAMILY MEMBER"/>
    <property type="match status" value="1"/>
</dbReference>
<feature type="region of interest" description="Disordered" evidence="1">
    <location>
        <begin position="158"/>
        <end position="222"/>
    </location>
</feature>
<dbReference type="PANTHER" id="PTHR45702:SF2">
    <property type="entry name" value="KUZBANIAN, ISOFORM A"/>
    <property type="match status" value="1"/>
</dbReference>
<proteinExistence type="predicted"/>
<dbReference type="AlphaFoldDB" id="A0AAV5U2V6"/>
<dbReference type="Proteomes" id="UP001432027">
    <property type="component" value="Unassembled WGS sequence"/>
</dbReference>
<evidence type="ECO:0000313" key="3">
    <source>
        <dbReference type="Proteomes" id="UP001432027"/>
    </source>
</evidence>
<reference evidence="2" key="1">
    <citation type="submission" date="2023-10" db="EMBL/GenBank/DDBJ databases">
        <title>Genome assembly of Pristionchus species.</title>
        <authorList>
            <person name="Yoshida K."/>
            <person name="Sommer R.J."/>
        </authorList>
    </citation>
    <scope>NUCLEOTIDE SEQUENCE</scope>
    <source>
        <strain evidence="2">RS0144</strain>
    </source>
</reference>
<dbReference type="InterPro" id="IPR051489">
    <property type="entry name" value="ADAM_Metalloproteinase"/>
</dbReference>